<evidence type="ECO:0000313" key="4">
    <source>
        <dbReference type="EMBL" id="EJT70660.1"/>
    </source>
</evidence>
<feature type="repeat" description="ANK" evidence="3">
    <location>
        <begin position="82"/>
        <end position="114"/>
    </location>
</feature>
<keyword evidence="6" id="KW-1185">Reference proteome</keyword>
<dbReference type="HOGENOM" id="CLU_801791_0_0_1"/>
<dbReference type="EnsemblFungi" id="EJT70660">
    <property type="protein sequence ID" value="EJT70660"/>
    <property type="gene ID" value="GGTG_11683"/>
</dbReference>
<dbReference type="EMBL" id="GL385401">
    <property type="protein sequence ID" value="EJT70660.1"/>
    <property type="molecule type" value="Genomic_DNA"/>
</dbReference>
<evidence type="ECO:0000313" key="5">
    <source>
        <dbReference type="EnsemblFungi" id="EJT70660"/>
    </source>
</evidence>
<dbReference type="InterPro" id="IPR036770">
    <property type="entry name" value="Ankyrin_rpt-contain_sf"/>
</dbReference>
<dbReference type="SUPFAM" id="SSF48403">
    <property type="entry name" value="Ankyrin repeat"/>
    <property type="match status" value="1"/>
</dbReference>
<accession>J3PDW0</accession>
<organism evidence="4">
    <name type="scientific">Gaeumannomyces tritici (strain R3-111a-1)</name>
    <name type="common">Wheat and barley take-all root rot fungus</name>
    <name type="synonym">Gaeumannomyces graminis var. tritici</name>
    <dbReference type="NCBI Taxonomy" id="644352"/>
    <lineage>
        <taxon>Eukaryota</taxon>
        <taxon>Fungi</taxon>
        <taxon>Dikarya</taxon>
        <taxon>Ascomycota</taxon>
        <taxon>Pezizomycotina</taxon>
        <taxon>Sordariomycetes</taxon>
        <taxon>Sordariomycetidae</taxon>
        <taxon>Magnaporthales</taxon>
        <taxon>Magnaporthaceae</taxon>
        <taxon>Gaeumannomyces</taxon>
    </lineage>
</organism>
<dbReference type="PROSITE" id="PS50297">
    <property type="entry name" value="ANK_REP_REGION"/>
    <property type="match status" value="2"/>
</dbReference>
<feature type="repeat" description="ANK" evidence="3">
    <location>
        <begin position="118"/>
        <end position="150"/>
    </location>
</feature>
<sequence length="346" mass="38482">MSLENDPDDPSLPLWLREMRRRERHRPIADPYDALLLEVVFATHRGNLDRLKVALEALTRSRGQVDISMYHDYPDAEGMAIMGETLLQTAVKRDHLDVATLLIALGADLEASVGYNDEMYTSLHGAVSHNNVVLVRLLLDSGADVHARWYNGSDDGTAIFLATCGRGKAAIDTLEILLDHGLDINDPYHQGRFGNRLMKNAVYAGGSGLELAIHLIRRGVALSQHHYACFCEVVSDRRSPEGLRFLVDEVGRREVEDYLMALLWLVREECYPCPAAPCEMRLEIIEFLISRLICDLGPGKALKDLPEIDTLLRKASSHGYTALAQLLREHEVGVTGSPPIASNHSN</sequence>
<reference evidence="4" key="3">
    <citation type="submission" date="2010-09" db="EMBL/GenBank/DDBJ databases">
        <title>Annotation of Gaeumannomyces graminis var. tritici R3-111a-1.</title>
        <authorList>
            <consortium name="The Broad Institute Genome Sequencing Platform"/>
            <person name="Ma L.-J."/>
            <person name="Dead R."/>
            <person name="Young S.K."/>
            <person name="Zeng Q."/>
            <person name="Gargeya S."/>
            <person name="Fitzgerald M."/>
            <person name="Haas B."/>
            <person name="Abouelleil A."/>
            <person name="Alvarado L."/>
            <person name="Arachchi H.M."/>
            <person name="Berlin A."/>
            <person name="Brown A."/>
            <person name="Chapman S.B."/>
            <person name="Chen Z."/>
            <person name="Dunbar C."/>
            <person name="Freedman E."/>
            <person name="Gearin G."/>
            <person name="Gellesch M."/>
            <person name="Goldberg J."/>
            <person name="Griggs A."/>
            <person name="Gujja S."/>
            <person name="Heiman D."/>
            <person name="Howarth C."/>
            <person name="Larson L."/>
            <person name="Lui A."/>
            <person name="MacDonald P.J.P."/>
            <person name="Mehta T."/>
            <person name="Montmayeur A."/>
            <person name="Murphy C."/>
            <person name="Neiman D."/>
            <person name="Pearson M."/>
            <person name="Priest M."/>
            <person name="Roberts A."/>
            <person name="Saif S."/>
            <person name="Shea T."/>
            <person name="Shenoy N."/>
            <person name="Sisk P."/>
            <person name="Stolte C."/>
            <person name="Sykes S."/>
            <person name="Yandava C."/>
            <person name="Wortman J."/>
            <person name="Nusbaum C."/>
            <person name="Birren B."/>
        </authorList>
    </citation>
    <scope>NUCLEOTIDE SEQUENCE</scope>
    <source>
        <strain evidence="4">R3-111a-1</strain>
    </source>
</reference>
<dbReference type="InterPro" id="IPR002110">
    <property type="entry name" value="Ankyrin_rpt"/>
</dbReference>
<dbReference type="PANTHER" id="PTHR24178">
    <property type="entry name" value="MOLTING PROTEIN MLT-4"/>
    <property type="match status" value="1"/>
</dbReference>
<dbReference type="PROSITE" id="PS50088">
    <property type="entry name" value="ANK_REPEAT"/>
    <property type="match status" value="2"/>
</dbReference>
<dbReference type="RefSeq" id="XP_009227838.1">
    <property type="nucleotide sequence ID" value="XM_009229574.1"/>
</dbReference>
<dbReference type="SMART" id="SM00248">
    <property type="entry name" value="ANK"/>
    <property type="match status" value="3"/>
</dbReference>
<keyword evidence="2 3" id="KW-0040">ANK repeat</keyword>
<evidence type="ECO:0000256" key="2">
    <source>
        <dbReference type="ARBA" id="ARBA00023043"/>
    </source>
</evidence>
<protein>
    <submittedName>
        <fullName evidence="4 5">Uncharacterized protein</fullName>
    </submittedName>
</protein>
<reference evidence="6" key="1">
    <citation type="submission" date="2010-07" db="EMBL/GenBank/DDBJ databases">
        <title>The genome sequence of Gaeumannomyces graminis var. tritici strain R3-111a-1.</title>
        <authorList>
            <consortium name="The Broad Institute Genome Sequencing Platform"/>
            <person name="Ma L.-J."/>
            <person name="Dead R."/>
            <person name="Young S."/>
            <person name="Zeng Q."/>
            <person name="Koehrsen M."/>
            <person name="Alvarado L."/>
            <person name="Berlin A."/>
            <person name="Chapman S.B."/>
            <person name="Chen Z."/>
            <person name="Freedman E."/>
            <person name="Gellesch M."/>
            <person name="Goldberg J."/>
            <person name="Griggs A."/>
            <person name="Gujja S."/>
            <person name="Heilman E.R."/>
            <person name="Heiman D."/>
            <person name="Hepburn T."/>
            <person name="Howarth C."/>
            <person name="Jen D."/>
            <person name="Larson L."/>
            <person name="Mehta T."/>
            <person name="Neiman D."/>
            <person name="Pearson M."/>
            <person name="Roberts A."/>
            <person name="Saif S."/>
            <person name="Shea T."/>
            <person name="Shenoy N."/>
            <person name="Sisk P."/>
            <person name="Stolte C."/>
            <person name="Sykes S."/>
            <person name="Walk T."/>
            <person name="White J."/>
            <person name="Yandava C."/>
            <person name="Haas B."/>
            <person name="Nusbaum C."/>
            <person name="Birren B."/>
        </authorList>
    </citation>
    <scope>NUCLEOTIDE SEQUENCE [LARGE SCALE GENOMIC DNA]</scope>
    <source>
        <strain evidence="6">R3-111a-1</strain>
    </source>
</reference>
<evidence type="ECO:0000256" key="1">
    <source>
        <dbReference type="ARBA" id="ARBA00022737"/>
    </source>
</evidence>
<dbReference type="GeneID" id="20352141"/>
<dbReference type="AlphaFoldDB" id="J3PDW0"/>
<dbReference type="OrthoDB" id="4772757at2759"/>
<evidence type="ECO:0000256" key="3">
    <source>
        <dbReference type="PROSITE-ProRule" id="PRU00023"/>
    </source>
</evidence>
<dbReference type="Proteomes" id="UP000006039">
    <property type="component" value="Unassembled WGS sequence"/>
</dbReference>
<dbReference type="eggNOG" id="ENOG502T53U">
    <property type="taxonomic scope" value="Eukaryota"/>
</dbReference>
<keyword evidence="1" id="KW-0677">Repeat</keyword>
<dbReference type="PRINTS" id="PR01415">
    <property type="entry name" value="ANKYRIN"/>
</dbReference>
<name>J3PDW0_GAET3</name>
<dbReference type="Pfam" id="PF12796">
    <property type="entry name" value="Ank_2"/>
    <property type="match status" value="1"/>
</dbReference>
<reference evidence="4" key="2">
    <citation type="submission" date="2010-07" db="EMBL/GenBank/DDBJ databases">
        <authorList>
            <consortium name="The Broad Institute Genome Sequencing Platform"/>
            <consortium name="Broad Institute Genome Sequencing Center for Infectious Disease"/>
            <person name="Ma L.-J."/>
            <person name="Dead R."/>
            <person name="Young S."/>
            <person name="Zeng Q."/>
            <person name="Koehrsen M."/>
            <person name="Alvarado L."/>
            <person name="Berlin A."/>
            <person name="Chapman S.B."/>
            <person name="Chen Z."/>
            <person name="Freedman E."/>
            <person name="Gellesch M."/>
            <person name="Goldberg J."/>
            <person name="Griggs A."/>
            <person name="Gujja S."/>
            <person name="Heilman E.R."/>
            <person name="Heiman D."/>
            <person name="Hepburn T."/>
            <person name="Howarth C."/>
            <person name="Jen D."/>
            <person name="Larson L."/>
            <person name="Mehta T."/>
            <person name="Neiman D."/>
            <person name="Pearson M."/>
            <person name="Roberts A."/>
            <person name="Saif S."/>
            <person name="Shea T."/>
            <person name="Shenoy N."/>
            <person name="Sisk P."/>
            <person name="Stolte C."/>
            <person name="Sykes S."/>
            <person name="Walk T."/>
            <person name="White J."/>
            <person name="Yandava C."/>
            <person name="Haas B."/>
            <person name="Nusbaum C."/>
            <person name="Birren B."/>
        </authorList>
    </citation>
    <scope>NUCLEOTIDE SEQUENCE</scope>
    <source>
        <strain evidence="4">R3-111a-1</strain>
    </source>
</reference>
<dbReference type="VEuPathDB" id="FungiDB:GGTG_11683"/>
<reference evidence="5" key="4">
    <citation type="journal article" date="2015" name="G3 (Bethesda)">
        <title>Genome sequences of three phytopathogenic species of the Magnaporthaceae family of fungi.</title>
        <authorList>
            <person name="Okagaki L.H."/>
            <person name="Nunes C.C."/>
            <person name="Sailsbery J."/>
            <person name="Clay B."/>
            <person name="Brown D."/>
            <person name="John T."/>
            <person name="Oh Y."/>
            <person name="Young N."/>
            <person name="Fitzgerald M."/>
            <person name="Haas B.J."/>
            <person name="Zeng Q."/>
            <person name="Young S."/>
            <person name="Adiconis X."/>
            <person name="Fan L."/>
            <person name="Levin J.Z."/>
            <person name="Mitchell T.K."/>
            <person name="Okubara P.A."/>
            <person name="Farman M.L."/>
            <person name="Kohn L.M."/>
            <person name="Birren B."/>
            <person name="Ma L.-J."/>
            <person name="Dean R.A."/>
        </authorList>
    </citation>
    <scope>NUCLEOTIDE SEQUENCE</scope>
    <source>
        <strain evidence="5">R3-111a-1</strain>
    </source>
</reference>
<gene>
    <name evidence="5" type="primary">20352141</name>
    <name evidence="4" type="ORF">GGTG_11683</name>
</gene>
<evidence type="ECO:0000313" key="6">
    <source>
        <dbReference type="Proteomes" id="UP000006039"/>
    </source>
</evidence>
<dbReference type="STRING" id="644352.J3PDW0"/>
<proteinExistence type="predicted"/>
<reference evidence="5" key="5">
    <citation type="submission" date="2018-04" db="UniProtKB">
        <authorList>
            <consortium name="EnsemblFungi"/>
        </authorList>
    </citation>
    <scope>IDENTIFICATION</scope>
    <source>
        <strain evidence="5">R3-111a-1</strain>
    </source>
</reference>
<dbReference type="Gene3D" id="1.25.40.20">
    <property type="entry name" value="Ankyrin repeat-containing domain"/>
    <property type="match status" value="1"/>
</dbReference>